<reference evidence="2" key="4">
    <citation type="submission" date="2025-08" db="UniProtKB">
        <authorList>
            <consortium name="Ensembl"/>
        </authorList>
    </citation>
    <scope>IDENTIFICATION</scope>
</reference>
<reference evidence="2" key="5">
    <citation type="submission" date="2025-09" db="UniProtKB">
        <authorList>
            <consortium name="Ensembl"/>
        </authorList>
    </citation>
    <scope>IDENTIFICATION</scope>
</reference>
<dbReference type="InParanoid" id="A0A4W3GI02"/>
<evidence type="ECO:0000256" key="1">
    <source>
        <dbReference type="SAM" id="MobiDB-lite"/>
    </source>
</evidence>
<dbReference type="STRING" id="7868.ENSCMIP00000002991"/>
<evidence type="ECO:0000313" key="3">
    <source>
        <dbReference type="Proteomes" id="UP000314986"/>
    </source>
</evidence>
<reference evidence="3" key="2">
    <citation type="journal article" date="2007" name="PLoS Biol.">
        <title>Survey sequencing and comparative analysis of the elephant shark (Callorhinchus milii) genome.</title>
        <authorList>
            <person name="Venkatesh B."/>
            <person name="Kirkness E.F."/>
            <person name="Loh Y.H."/>
            <person name="Halpern A.L."/>
            <person name="Lee A.P."/>
            <person name="Johnson J."/>
            <person name="Dandona N."/>
            <person name="Viswanathan L.D."/>
            <person name="Tay A."/>
            <person name="Venter J.C."/>
            <person name="Strausberg R.L."/>
            <person name="Brenner S."/>
        </authorList>
    </citation>
    <scope>NUCLEOTIDE SEQUENCE [LARGE SCALE GENOMIC DNA]</scope>
</reference>
<keyword evidence="3" id="KW-1185">Reference proteome</keyword>
<feature type="region of interest" description="Disordered" evidence="1">
    <location>
        <begin position="1"/>
        <end position="37"/>
    </location>
</feature>
<dbReference type="Ensembl" id="ENSCMIT00000003098.1">
    <property type="protein sequence ID" value="ENSCMIP00000002991.1"/>
    <property type="gene ID" value="ENSCMIG00000001759.1"/>
</dbReference>
<name>A0A4W3GI02_CALMI</name>
<reference evidence="3" key="3">
    <citation type="journal article" date="2014" name="Nature">
        <title>Elephant shark genome provides unique insights into gnathostome evolution.</title>
        <authorList>
            <consortium name="International Elephant Shark Genome Sequencing Consortium"/>
            <person name="Venkatesh B."/>
            <person name="Lee A.P."/>
            <person name="Ravi V."/>
            <person name="Maurya A.K."/>
            <person name="Lian M.M."/>
            <person name="Swann J.B."/>
            <person name="Ohta Y."/>
            <person name="Flajnik M.F."/>
            <person name="Sutoh Y."/>
            <person name="Kasahara M."/>
            <person name="Hoon S."/>
            <person name="Gangu V."/>
            <person name="Roy S.W."/>
            <person name="Irimia M."/>
            <person name="Korzh V."/>
            <person name="Kondrychyn I."/>
            <person name="Lim Z.W."/>
            <person name="Tay B.H."/>
            <person name="Tohari S."/>
            <person name="Kong K.W."/>
            <person name="Ho S."/>
            <person name="Lorente-Galdos B."/>
            <person name="Quilez J."/>
            <person name="Marques-Bonet T."/>
            <person name="Raney B.J."/>
            <person name="Ingham P.W."/>
            <person name="Tay A."/>
            <person name="Hillier L.W."/>
            <person name="Minx P."/>
            <person name="Boehm T."/>
            <person name="Wilson R.K."/>
            <person name="Brenner S."/>
            <person name="Warren W.C."/>
        </authorList>
    </citation>
    <scope>NUCLEOTIDE SEQUENCE [LARGE SCALE GENOMIC DNA]</scope>
</reference>
<accession>A0A4W3GI02</accession>
<evidence type="ECO:0000313" key="2">
    <source>
        <dbReference type="Ensembl" id="ENSCMIP00000002991.1"/>
    </source>
</evidence>
<reference evidence="3" key="1">
    <citation type="journal article" date="2006" name="Science">
        <title>Ancient noncoding elements conserved in the human genome.</title>
        <authorList>
            <person name="Venkatesh B."/>
            <person name="Kirkness E.F."/>
            <person name="Loh Y.H."/>
            <person name="Halpern A.L."/>
            <person name="Lee A.P."/>
            <person name="Johnson J."/>
            <person name="Dandona N."/>
            <person name="Viswanathan L.D."/>
            <person name="Tay A."/>
            <person name="Venter J.C."/>
            <person name="Strausberg R.L."/>
            <person name="Brenner S."/>
        </authorList>
    </citation>
    <scope>NUCLEOTIDE SEQUENCE [LARGE SCALE GENOMIC DNA]</scope>
</reference>
<proteinExistence type="predicted"/>
<organism evidence="2 3">
    <name type="scientific">Callorhinchus milii</name>
    <name type="common">Ghost shark</name>
    <dbReference type="NCBI Taxonomy" id="7868"/>
    <lineage>
        <taxon>Eukaryota</taxon>
        <taxon>Metazoa</taxon>
        <taxon>Chordata</taxon>
        <taxon>Craniata</taxon>
        <taxon>Vertebrata</taxon>
        <taxon>Chondrichthyes</taxon>
        <taxon>Holocephali</taxon>
        <taxon>Chimaeriformes</taxon>
        <taxon>Callorhinchidae</taxon>
        <taxon>Callorhinchus</taxon>
    </lineage>
</organism>
<feature type="compositionally biased region" description="Basic residues" evidence="1">
    <location>
        <begin position="1"/>
        <end position="21"/>
    </location>
</feature>
<dbReference type="AlphaFoldDB" id="A0A4W3GI02"/>
<sequence length="130" mass="14849">MCVTHTRKHTHTQAHTRKHTHNNVLAPRQKSSCVHTPKPARGSIHNISHAPYIWSPFCDRYDTINFCLVCLQHNPPPRGQRGFLKSAPPRHGPLPTAKGGFKDCLVILDKFTKWLEAFPTKTNRRDRNLG</sequence>
<protein>
    <submittedName>
        <fullName evidence="2">Uncharacterized protein</fullName>
    </submittedName>
</protein>
<dbReference type="Proteomes" id="UP000314986">
    <property type="component" value="Unassembled WGS sequence"/>
</dbReference>